<accession>J3MPH7</accession>
<organism evidence="2">
    <name type="scientific">Oryza brachyantha</name>
    <name type="common">malo sina</name>
    <dbReference type="NCBI Taxonomy" id="4533"/>
    <lineage>
        <taxon>Eukaryota</taxon>
        <taxon>Viridiplantae</taxon>
        <taxon>Streptophyta</taxon>
        <taxon>Embryophyta</taxon>
        <taxon>Tracheophyta</taxon>
        <taxon>Spermatophyta</taxon>
        <taxon>Magnoliopsida</taxon>
        <taxon>Liliopsida</taxon>
        <taxon>Poales</taxon>
        <taxon>Poaceae</taxon>
        <taxon>BOP clade</taxon>
        <taxon>Oryzoideae</taxon>
        <taxon>Oryzeae</taxon>
        <taxon>Oryzinae</taxon>
        <taxon>Oryza</taxon>
    </lineage>
</organism>
<feature type="region of interest" description="Disordered" evidence="1">
    <location>
        <begin position="1"/>
        <end position="25"/>
    </location>
</feature>
<protein>
    <submittedName>
        <fullName evidence="2">Uncharacterized protein</fullName>
    </submittedName>
</protein>
<name>J3MPH7_ORYBR</name>
<dbReference type="HOGENOM" id="CLU_2593641_0_0_1"/>
<keyword evidence="3" id="KW-1185">Reference proteome</keyword>
<reference evidence="2" key="2">
    <citation type="submission" date="2013-04" db="UniProtKB">
        <authorList>
            <consortium name="EnsemblPlants"/>
        </authorList>
    </citation>
    <scope>IDENTIFICATION</scope>
</reference>
<evidence type="ECO:0000313" key="3">
    <source>
        <dbReference type="Proteomes" id="UP000006038"/>
    </source>
</evidence>
<dbReference type="Gramene" id="OB08G10060.1">
    <property type="protein sequence ID" value="OB08G10060.1"/>
    <property type="gene ID" value="OB08G10060"/>
</dbReference>
<reference evidence="2" key="1">
    <citation type="journal article" date="2013" name="Nat. Commun.">
        <title>Whole-genome sequencing of Oryza brachyantha reveals mechanisms underlying Oryza genome evolution.</title>
        <authorList>
            <person name="Chen J."/>
            <person name="Huang Q."/>
            <person name="Gao D."/>
            <person name="Wang J."/>
            <person name="Lang Y."/>
            <person name="Liu T."/>
            <person name="Li B."/>
            <person name="Bai Z."/>
            <person name="Luis Goicoechea J."/>
            <person name="Liang C."/>
            <person name="Chen C."/>
            <person name="Zhang W."/>
            <person name="Sun S."/>
            <person name="Liao Y."/>
            <person name="Zhang X."/>
            <person name="Yang L."/>
            <person name="Song C."/>
            <person name="Wang M."/>
            <person name="Shi J."/>
            <person name="Liu G."/>
            <person name="Liu J."/>
            <person name="Zhou H."/>
            <person name="Zhou W."/>
            <person name="Yu Q."/>
            <person name="An N."/>
            <person name="Chen Y."/>
            <person name="Cai Q."/>
            <person name="Wang B."/>
            <person name="Liu B."/>
            <person name="Min J."/>
            <person name="Huang Y."/>
            <person name="Wu H."/>
            <person name="Li Z."/>
            <person name="Zhang Y."/>
            <person name="Yin Y."/>
            <person name="Song W."/>
            <person name="Jiang J."/>
            <person name="Jackson S.A."/>
            <person name="Wing R.A."/>
            <person name="Wang J."/>
            <person name="Chen M."/>
        </authorList>
    </citation>
    <scope>NUCLEOTIDE SEQUENCE [LARGE SCALE GENOMIC DNA]</scope>
    <source>
        <strain evidence="2">cv. IRGC 101232</strain>
    </source>
</reference>
<dbReference type="EnsemblPlants" id="OB08G10060.1">
    <property type="protein sequence ID" value="OB08G10060.1"/>
    <property type="gene ID" value="OB08G10060"/>
</dbReference>
<evidence type="ECO:0000313" key="2">
    <source>
        <dbReference type="EnsemblPlants" id="OB08G10060.1"/>
    </source>
</evidence>
<feature type="region of interest" description="Disordered" evidence="1">
    <location>
        <begin position="56"/>
        <end position="80"/>
    </location>
</feature>
<feature type="compositionally biased region" description="Low complexity" evidence="1">
    <location>
        <begin position="7"/>
        <end position="25"/>
    </location>
</feature>
<proteinExistence type="predicted"/>
<dbReference type="Proteomes" id="UP000006038">
    <property type="component" value="Chromosome 8"/>
</dbReference>
<sequence length="80" mass="7967">MAPIPSPASSGAPSPVPAVSSSRRPATCLPSRSFVLPASLPPAAEGLAVRRRRAQEVASSLSARSSPRGGGAGGTRSWCA</sequence>
<feature type="compositionally biased region" description="Low complexity" evidence="1">
    <location>
        <begin position="58"/>
        <end position="67"/>
    </location>
</feature>
<dbReference type="AlphaFoldDB" id="J3MPH7"/>
<evidence type="ECO:0000256" key="1">
    <source>
        <dbReference type="SAM" id="MobiDB-lite"/>
    </source>
</evidence>